<feature type="domain" description="4Fe-4S ferredoxin-type" evidence="7">
    <location>
        <begin position="328"/>
        <end position="357"/>
    </location>
</feature>
<dbReference type="AlphaFoldDB" id="A0A9E2NR19"/>
<accession>A0A9E2NR19</accession>
<proteinExistence type="predicted"/>
<dbReference type="Pfam" id="PF13237">
    <property type="entry name" value="Fer4_10"/>
    <property type="match status" value="1"/>
</dbReference>
<comment type="caution">
    <text evidence="8">The sequence shown here is derived from an EMBL/GenBank/DDBJ whole genome shotgun (WGS) entry which is preliminary data.</text>
</comment>
<dbReference type="Proteomes" id="UP000824178">
    <property type="component" value="Unassembled WGS sequence"/>
</dbReference>
<evidence type="ECO:0000256" key="4">
    <source>
        <dbReference type="ARBA" id="ARBA00022723"/>
    </source>
</evidence>
<reference evidence="8" key="1">
    <citation type="journal article" date="2021" name="PeerJ">
        <title>Extensive microbial diversity within the chicken gut microbiome revealed by metagenomics and culture.</title>
        <authorList>
            <person name="Gilroy R."/>
            <person name="Ravi A."/>
            <person name="Getino M."/>
            <person name="Pursley I."/>
            <person name="Horton D.L."/>
            <person name="Alikhan N.F."/>
            <person name="Baker D."/>
            <person name="Gharbi K."/>
            <person name="Hall N."/>
            <person name="Watson M."/>
            <person name="Adriaenssens E.M."/>
            <person name="Foster-Nyarko E."/>
            <person name="Jarju S."/>
            <person name="Secka A."/>
            <person name="Antonio M."/>
            <person name="Oren A."/>
            <person name="Chaudhuri R.R."/>
            <person name="La Ragione R."/>
            <person name="Hildebrand F."/>
            <person name="Pallen M.J."/>
        </authorList>
    </citation>
    <scope>NUCLEOTIDE SEQUENCE</scope>
    <source>
        <strain evidence="8">742</strain>
    </source>
</reference>
<dbReference type="Pfam" id="PF04015">
    <property type="entry name" value="DUF362"/>
    <property type="match status" value="1"/>
</dbReference>
<dbReference type="GO" id="GO:0046872">
    <property type="term" value="F:metal ion binding"/>
    <property type="evidence" value="ECO:0007669"/>
    <property type="project" value="UniProtKB-KW"/>
</dbReference>
<keyword evidence="5" id="KW-0408">Iron</keyword>
<keyword evidence="4" id="KW-0479">Metal-binding</keyword>
<gene>
    <name evidence="8" type="ORF">H9864_06420</name>
</gene>
<evidence type="ECO:0000256" key="1">
    <source>
        <dbReference type="ARBA" id="ARBA00003532"/>
    </source>
</evidence>
<evidence type="ECO:0000313" key="9">
    <source>
        <dbReference type="Proteomes" id="UP000824178"/>
    </source>
</evidence>
<comment type="function">
    <text evidence="1">Ferredoxins are iron-sulfur proteins that transfer electrons in a wide variety of metabolic reactions.</text>
</comment>
<name>A0A9E2NR19_9FIRM</name>
<evidence type="ECO:0000256" key="3">
    <source>
        <dbReference type="ARBA" id="ARBA00022485"/>
    </source>
</evidence>
<dbReference type="PROSITE" id="PS51379">
    <property type="entry name" value="4FE4S_FER_2"/>
    <property type="match status" value="2"/>
</dbReference>
<dbReference type="EMBL" id="JAHLFH010000133">
    <property type="protein sequence ID" value="MBU3819985.1"/>
    <property type="molecule type" value="Genomic_DNA"/>
</dbReference>
<evidence type="ECO:0000256" key="6">
    <source>
        <dbReference type="ARBA" id="ARBA00023014"/>
    </source>
</evidence>
<sequence length="391" mass="41900">MTGAPVWVARADRYDQELCDRAVEALFAGLDCTREIGPGVKILLKPNLLARAAPGQAVTTHPAVVRAVIRACKKRGAAARDITVADSAGGIYNPAQMQALYRVSGLAEVCAEENVCAYTACETVKVPAEGRAAKEFELLKPVAEADFIIDLPKLKTHVMTGLTAACKNLFGTIPGLKKAEWHMRYPDRERFGEMLIDLLETVRPRMAVLDAVVGMEGDGPSGGEPRALGLLLAGEDLPGLDLAAAQLISLDPMRVPYLGAAHRRGLCGSAFDPAVLRGETDAFVPPVPAWKLPASFAKGGEGSTDFADVRMPGFLRPAVRTVENLLAPHPVIQTGKCIGCGKCAEICPQHTIELKNGRAHIHSGSCIRCFCCHEMCPAKAIAVRQRSVFRF</sequence>
<organism evidence="8 9">
    <name type="scientific">Candidatus Faecalibacterium intestinavium</name>
    <dbReference type="NCBI Taxonomy" id="2838580"/>
    <lineage>
        <taxon>Bacteria</taxon>
        <taxon>Bacillati</taxon>
        <taxon>Bacillota</taxon>
        <taxon>Clostridia</taxon>
        <taxon>Eubacteriales</taxon>
        <taxon>Oscillospiraceae</taxon>
        <taxon>Faecalibacterium</taxon>
    </lineage>
</organism>
<dbReference type="SUPFAM" id="SSF54862">
    <property type="entry name" value="4Fe-4S ferredoxins"/>
    <property type="match status" value="1"/>
</dbReference>
<evidence type="ECO:0000313" key="8">
    <source>
        <dbReference type="EMBL" id="MBU3819985.1"/>
    </source>
</evidence>
<dbReference type="Gene3D" id="3.30.70.20">
    <property type="match status" value="1"/>
</dbReference>
<dbReference type="PROSITE" id="PS00198">
    <property type="entry name" value="4FE4S_FER_1"/>
    <property type="match status" value="2"/>
</dbReference>
<dbReference type="InterPro" id="IPR050157">
    <property type="entry name" value="PSI_iron-sulfur_center"/>
</dbReference>
<keyword evidence="3" id="KW-0004">4Fe-4S</keyword>
<dbReference type="InterPro" id="IPR007160">
    <property type="entry name" value="DUF362"/>
</dbReference>
<dbReference type="PANTHER" id="PTHR24960">
    <property type="entry name" value="PHOTOSYSTEM I IRON-SULFUR CENTER-RELATED"/>
    <property type="match status" value="1"/>
</dbReference>
<evidence type="ECO:0000256" key="5">
    <source>
        <dbReference type="ARBA" id="ARBA00023004"/>
    </source>
</evidence>
<reference evidence="8" key="2">
    <citation type="submission" date="2021-04" db="EMBL/GenBank/DDBJ databases">
        <authorList>
            <person name="Gilroy R."/>
        </authorList>
    </citation>
    <scope>NUCLEOTIDE SEQUENCE</scope>
    <source>
        <strain evidence="8">742</strain>
    </source>
</reference>
<evidence type="ECO:0000259" key="7">
    <source>
        <dbReference type="PROSITE" id="PS51379"/>
    </source>
</evidence>
<protein>
    <recommendedName>
        <fullName evidence="2">Ferredoxin</fullName>
    </recommendedName>
</protein>
<dbReference type="InterPro" id="IPR017896">
    <property type="entry name" value="4Fe4S_Fe-S-bd"/>
</dbReference>
<dbReference type="InterPro" id="IPR017900">
    <property type="entry name" value="4Fe4S_Fe_S_CS"/>
</dbReference>
<evidence type="ECO:0000256" key="2">
    <source>
        <dbReference type="ARBA" id="ARBA00013529"/>
    </source>
</evidence>
<keyword evidence="6" id="KW-0411">Iron-sulfur</keyword>
<feature type="domain" description="4Fe-4S ferredoxin-type" evidence="7">
    <location>
        <begin position="358"/>
        <end position="386"/>
    </location>
</feature>
<dbReference type="GO" id="GO:0051539">
    <property type="term" value="F:4 iron, 4 sulfur cluster binding"/>
    <property type="evidence" value="ECO:0007669"/>
    <property type="project" value="UniProtKB-KW"/>
</dbReference>